<dbReference type="AlphaFoldDB" id="A0A4V2UMU8"/>
<feature type="domain" description="Phasin" evidence="1">
    <location>
        <begin position="23"/>
        <end position="114"/>
    </location>
</feature>
<sequence length="142" mass="15366">MAKQNAKSAANDIQNLFGPQGYQSVFKTWASMNERMASIAIHAGTRANDIASETTKEALSNMRDLTKVRDAVSEYGNAYKDFVKKQAELFTRAAQNYSNETQRVGTKAAELASKSGEEISDKVTTAAEGVAQTVHSVTQKAA</sequence>
<dbReference type="Proteomes" id="UP000295696">
    <property type="component" value="Unassembled WGS sequence"/>
</dbReference>
<protein>
    <submittedName>
        <fullName evidence="2">Phasin protein</fullName>
    </submittedName>
</protein>
<organism evidence="2 3">
    <name type="scientific">Primorskyibacter sedentarius</name>
    <dbReference type="NCBI Taxonomy" id="745311"/>
    <lineage>
        <taxon>Bacteria</taxon>
        <taxon>Pseudomonadati</taxon>
        <taxon>Pseudomonadota</taxon>
        <taxon>Alphaproteobacteria</taxon>
        <taxon>Rhodobacterales</taxon>
        <taxon>Roseobacteraceae</taxon>
        <taxon>Primorskyibacter</taxon>
    </lineage>
</organism>
<evidence type="ECO:0000259" key="1">
    <source>
        <dbReference type="Pfam" id="PF09361"/>
    </source>
</evidence>
<dbReference type="InterPro" id="IPR018968">
    <property type="entry name" value="Phasin"/>
</dbReference>
<dbReference type="Pfam" id="PF09361">
    <property type="entry name" value="Phasin_2"/>
    <property type="match status" value="1"/>
</dbReference>
<keyword evidence="3" id="KW-1185">Reference proteome</keyword>
<accession>A0A4V2UMU8</accession>
<dbReference type="RefSeq" id="WP_132248357.1">
    <property type="nucleotide sequence ID" value="NZ_SLZU01000023.1"/>
</dbReference>
<evidence type="ECO:0000313" key="3">
    <source>
        <dbReference type="Proteomes" id="UP000295696"/>
    </source>
</evidence>
<dbReference type="EMBL" id="SLZU01000023">
    <property type="protein sequence ID" value="TCS59037.1"/>
    <property type="molecule type" value="Genomic_DNA"/>
</dbReference>
<comment type="caution">
    <text evidence="2">The sequence shown here is derived from an EMBL/GenBank/DDBJ whole genome shotgun (WGS) entry which is preliminary data.</text>
</comment>
<dbReference type="OrthoDB" id="7875016at2"/>
<proteinExistence type="predicted"/>
<reference evidence="2 3" key="1">
    <citation type="submission" date="2019-03" db="EMBL/GenBank/DDBJ databases">
        <title>Genomic Encyclopedia of Type Strains, Phase IV (KMG-IV): sequencing the most valuable type-strain genomes for metagenomic binning, comparative biology and taxonomic classification.</title>
        <authorList>
            <person name="Goeker M."/>
        </authorList>
    </citation>
    <scope>NUCLEOTIDE SEQUENCE [LARGE SCALE GENOMIC DNA]</scope>
    <source>
        <strain evidence="2 3">DSM 104836</strain>
    </source>
</reference>
<name>A0A4V2UMU8_9RHOB</name>
<evidence type="ECO:0000313" key="2">
    <source>
        <dbReference type="EMBL" id="TCS59037.1"/>
    </source>
</evidence>
<gene>
    <name evidence="2" type="ORF">EDD52_12367</name>
</gene>